<accession>A0A5Z1RWT1</accession>
<sequence>MLNRASEHYGFFGLNRGGITYKEAKISCAPIPVLNEFHHAMSHLCEVFLKDDARYTNLERAIPHFKRGMMDI</sequence>
<protein>
    <submittedName>
        <fullName evidence="1">Uncharacterized protein</fullName>
    </submittedName>
</protein>
<dbReference type="EMBL" id="AAKFOM010000025">
    <property type="protein sequence ID" value="ECR3143967.1"/>
    <property type="molecule type" value="Genomic_DNA"/>
</dbReference>
<name>A0A5Z1RWT1_CAMCO</name>
<dbReference type="AlphaFoldDB" id="A0A5Z1RWT1"/>
<reference evidence="1" key="1">
    <citation type="submission" date="2019-09" db="EMBL/GenBank/DDBJ databases">
        <authorList>
            <person name="Ashton P.M."/>
            <person name="Dallman T."/>
            <person name="Nair S."/>
            <person name="De Pinna E."/>
            <person name="Peters T."/>
            <person name="Grant K."/>
        </authorList>
    </citation>
    <scope>NUCLEOTIDE SEQUENCE</scope>
    <source>
        <strain evidence="1">189198</strain>
    </source>
</reference>
<gene>
    <name evidence="1" type="ORF">F1P02_08150</name>
</gene>
<dbReference type="RefSeq" id="WP_002792408.1">
    <property type="nucleotide sequence ID" value="NZ_JAYMJX010000006.1"/>
</dbReference>
<comment type="caution">
    <text evidence="1">The sequence shown here is derived from an EMBL/GenBank/DDBJ whole genome shotgun (WGS) entry which is preliminary data.</text>
</comment>
<proteinExistence type="predicted"/>
<organism evidence="1">
    <name type="scientific">Campylobacter coli</name>
    <dbReference type="NCBI Taxonomy" id="195"/>
    <lineage>
        <taxon>Bacteria</taxon>
        <taxon>Pseudomonadati</taxon>
        <taxon>Campylobacterota</taxon>
        <taxon>Epsilonproteobacteria</taxon>
        <taxon>Campylobacterales</taxon>
        <taxon>Campylobacteraceae</taxon>
        <taxon>Campylobacter</taxon>
    </lineage>
</organism>
<evidence type="ECO:0000313" key="1">
    <source>
        <dbReference type="EMBL" id="ECR3143967.1"/>
    </source>
</evidence>